<evidence type="ECO:0000256" key="13">
    <source>
        <dbReference type="ARBA" id="ARBA00023237"/>
    </source>
</evidence>
<evidence type="ECO:0000256" key="2">
    <source>
        <dbReference type="ARBA" id="ARBA00009810"/>
    </source>
</evidence>
<evidence type="ECO:0000259" key="19">
    <source>
        <dbReference type="Pfam" id="PF07715"/>
    </source>
</evidence>
<dbReference type="PANTHER" id="PTHR32552:SF74">
    <property type="entry name" value="HYDROXAMATE SIDEROPHORE RECEPTOR FHUE"/>
    <property type="match status" value="1"/>
</dbReference>
<evidence type="ECO:0000313" key="21">
    <source>
        <dbReference type="Proteomes" id="UP000231501"/>
    </source>
</evidence>
<evidence type="ECO:0000256" key="10">
    <source>
        <dbReference type="ARBA" id="ARBA00023077"/>
    </source>
</evidence>
<dbReference type="Gene3D" id="2.170.130.10">
    <property type="entry name" value="TonB-dependent receptor, plug domain"/>
    <property type="match status" value="1"/>
</dbReference>
<dbReference type="PANTHER" id="PTHR32552">
    <property type="entry name" value="FERRICHROME IRON RECEPTOR-RELATED"/>
    <property type="match status" value="1"/>
</dbReference>
<protein>
    <submittedName>
        <fullName evidence="20">TonB-dependent siderophore receptor</fullName>
    </submittedName>
</protein>
<evidence type="ECO:0000256" key="17">
    <source>
        <dbReference type="SAM" id="SignalP"/>
    </source>
</evidence>
<dbReference type="GO" id="GO:0015344">
    <property type="term" value="F:siderophore uptake transmembrane transporter activity"/>
    <property type="evidence" value="ECO:0007669"/>
    <property type="project" value="TreeGrafter"/>
</dbReference>
<feature type="chain" id="PRO_5013681488" evidence="17">
    <location>
        <begin position="37"/>
        <end position="761"/>
    </location>
</feature>
<keyword evidence="13 14" id="KW-0998">Cell outer membrane</keyword>
<keyword evidence="8" id="KW-0408">Iron</keyword>
<keyword evidence="4 14" id="KW-1134">Transmembrane beta strand</keyword>
<dbReference type="GO" id="GO:0038023">
    <property type="term" value="F:signaling receptor activity"/>
    <property type="evidence" value="ECO:0007669"/>
    <property type="project" value="InterPro"/>
</dbReference>
<keyword evidence="11 14" id="KW-0472">Membrane</keyword>
<gene>
    <name evidence="20" type="ORF">CS062_20580</name>
</gene>
<comment type="caution">
    <text evidence="20">The sequence shown here is derived from an EMBL/GenBank/DDBJ whole genome shotgun (WGS) entry which is preliminary data.</text>
</comment>
<evidence type="ECO:0000256" key="3">
    <source>
        <dbReference type="ARBA" id="ARBA00022448"/>
    </source>
</evidence>
<evidence type="ECO:0000256" key="9">
    <source>
        <dbReference type="ARBA" id="ARBA00023065"/>
    </source>
</evidence>
<dbReference type="PROSITE" id="PS52016">
    <property type="entry name" value="TONB_DEPENDENT_REC_3"/>
    <property type="match status" value="1"/>
</dbReference>
<dbReference type="EMBL" id="PEOG01000071">
    <property type="protein sequence ID" value="PIM51297.1"/>
    <property type="molecule type" value="Genomic_DNA"/>
</dbReference>
<keyword evidence="21" id="KW-1185">Reference proteome</keyword>
<organism evidence="20 21">
    <name type="scientific">Roseateles chitinivorans</name>
    <dbReference type="NCBI Taxonomy" id="2917965"/>
    <lineage>
        <taxon>Bacteria</taxon>
        <taxon>Pseudomonadati</taxon>
        <taxon>Pseudomonadota</taxon>
        <taxon>Betaproteobacteria</taxon>
        <taxon>Burkholderiales</taxon>
        <taxon>Sphaerotilaceae</taxon>
        <taxon>Roseateles</taxon>
    </lineage>
</organism>
<dbReference type="InterPro" id="IPR000531">
    <property type="entry name" value="Beta-barrel_TonB"/>
</dbReference>
<feature type="region of interest" description="Disordered" evidence="16">
    <location>
        <begin position="59"/>
        <end position="105"/>
    </location>
</feature>
<name>A0A2G9C4I7_9BURK</name>
<evidence type="ECO:0000256" key="5">
    <source>
        <dbReference type="ARBA" id="ARBA00022496"/>
    </source>
</evidence>
<comment type="similarity">
    <text evidence="2 14 15">Belongs to the TonB-dependent receptor family.</text>
</comment>
<dbReference type="RefSeq" id="WP_099863444.1">
    <property type="nucleotide sequence ID" value="NZ_PEOG01000071.1"/>
</dbReference>
<dbReference type="OrthoDB" id="174652at2"/>
<keyword evidence="9" id="KW-0406">Ion transport</keyword>
<dbReference type="Pfam" id="PF00593">
    <property type="entry name" value="TonB_dep_Rec_b-barrel"/>
    <property type="match status" value="1"/>
</dbReference>
<dbReference type="Proteomes" id="UP000231501">
    <property type="component" value="Unassembled WGS sequence"/>
</dbReference>
<dbReference type="GO" id="GO:0009279">
    <property type="term" value="C:cell outer membrane"/>
    <property type="evidence" value="ECO:0007669"/>
    <property type="project" value="UniProtKB-SubCell"/>
</dbReference>
<comment type="subcellular location">
    <subcellularLocation>
        <location evidence="1 14">Cell outer membrane</location>
        <topology evidence="1 14">Multi-pass membrane protein</topology>
    </subcellularLocation>
</comment>
<dbReference type="SUPFAM" id="SSF56935">
    <property type="entry name" value="Porins"/>
    <property type="match status" value="1"/>
</dbReference>
<dbReference type="GO" id="GO:0015891">
    <property type="term" value="P:siderophore transport"/>
    <property type="evidence" value="ECO:0007669"/>
    <property type="project" value="InterPro"/>
</dbReference>
<dbReference type="AlphaFoldDB" id="A0A2G9C4I7"/>
<dbReference type="InterPro" id="IPR039426">
    <property type="entry name" value="TonB-dep_rcpt-like"/>
</dbReference>
<dbReference type="FunFam" id="2.170.130.10:FF:000010">
    <property type="entry name" value="Ferripyoverdine receptor"/>
    <property type="match status" value="1"/>
</dbReference>
<evidence type="ECO:0000256" key="15">
    <source>
        <dbReference type="RuleBase" id="RU003357"/>
    </source>
</evidence>
<keyword evidence="7 17" id="KW-0732">Signal</keyword>
<accession>A0A2G9C4I7</accession>
<keyword evidence="3 14" id="KW-0813">Transport</keyword>
<dbReference type="InterPro" id="IPR010105">
    <property type="entry name" value="TonB_sidphr_rcpt"/>
</dbReference>
<dbReference type="Gene3D" id="2.40.170.20">
    <property type="entry name" value="TonB-dependent receptor, beta-barrel domain"/>
    <property type="match status" value="1"/>
</dbReference>
<dbReference type="InterPro" id="IPR012910">
    <property type="entry name" value="Plug_dom"/>
</dbReference>
<evidence type="ECO:0000313" key="20">
    <source>
        <dbReference type="EMBL" id="PIM51297.1"/>
    </source>
</evidence>
<feature type="compositionally biased region" description="Low complexity" evidence="16">
    <location>
        <begin position="59"/>
        <end position="90"/>
    </location>
</feature>
<evidence type="ECO:0000256" key="8">
    <source>
        <dbReference type="ARBA" id="ARBA00023004"/>
    </source>
</evidence>
<feature type="domain" description="TonB-dependent receptor plug" evidence="19">
    <location>
        <begin position="103"/>
        <end position="202"/>
    </location>
</feature>
<dbReference type="InterPro" id="IPR037066">
    <property type="entry name" value="Plug_dom_sf"/>
</dbReference>
<sequence>MSPFPSLALFRPHRLSLALATAFGTLALSGASPVRAQAVTAEAAADSAPAAASAAAAPGAAASSPTGSALPTVSVSGRSTTSEGTGSYTVRSTGAGTRMPLSPRETPQSLTVIGRQQMDEQNLDTLNEVMRQTPGIVVNRRDERVDFTSRGFSLSQMVDGIPTLAYNNVSAEASMTSMAMYDRVEVIRGPAGLLNGVGQPGGSVNLVRKRPTQQFEGSVTVGAGNWSRYLAQADLGGSLTASGGVRGRIVASHAGGDTFIDNKRRKDSLLYGIVETDLGPRTVLAAGFEYQKNDIDGANFGNIPPYYGNGARLVVPRSYSFSTPWSTWNMETRRVFVNLQHAFDNGWQVKAEVAQVKNQRERYSGDLQSTLPTFPINAATNIGVVSLSDNPADGTNKSLDVYASGPYRLFGRTHQAVIGFNVNKLETEIANNSALNTGTRLDRRPGGVFDLGAIAKPDFLYPRLRQNAETEERAAYASTRLQATDALSVLVGARVTSYENRSYQRSWAGMANGARVDGVPIKETSVVTPYAGVVYDLTGDFSVYGSYTQIFQPNTSKDVNGNVIDPQRGSNVEVGVKGEHFGGRLNTAVAVFRTKQDHVPVATGTLQPDGSPAFRGERGTVTEGFELSVSGEVLTGWQLMAGYAYGTPRKADGTPLSPHLATRTVNLATSYRLPGALSRLTVGGNLSYQNATSMDIVSKPTLTQGGYTLLGLLARYELTPRMTVSLNVENVTDKTYVWMSGQSGYMFGTPRSTWLRGNYRF</sequence>
<keyword evidence="12 20" id="KW-0675">Receptor</keyword>
<evidence type="ECO:0000256" key="16">
    <source>
        <dbReference type="SAM" id="MobiDB-lite"/>
    </source>
</evidence>
<dbReference type="InterPro" id="IPR036942">
    <property type="entry name" value="Beta-barrel_TonB_sf"/>
</dbReference>
<evidence type="ECO:0000256" key="14">
    <source>
        <dbReference type="PROSITE-ProRule" id="PRU01360"/>
    </source>
</evidence>
<evidence type="ECO:0000256" key="4">
    <source>
        <dbReference type="ARBA" id="ARBA00022452"/>
    </source>
</evidence>
<dbReference type="Pfam" id="PF07715">
    <property type="entry name" value="Plug"/>
    <property type="match status" value="1"/>
</dbReference>
<feature type="signal peptide" evidence="17">
    <location>
        <begin position="1"/>
        <end position="36"/>
    </location>
</feature>
<evidence type="ECO:0000256" key="12">
    <source>
        <dbReference type="ARBA" id="ARBA00023170"/>
    </source>
</evidence>
<evidence type="ECO:0000259" key="18">
    <source>
        <dbReference type="Pfam" id="PF00593"/>
    </source>
</evidence>
<reference evidence="20 21" key="1">
    <citation type="submission" date="2017-11" db="EMBL/GenBank/DDBJ databases">
        <title>Draft genome sequence of Mitsuaria sp. HWN-4.</title>
        <authorList>
            <person name="Gundlapally S.R."/>
        </authorList>
    </citation>
    <scope>NUCLEOTIDE SEQUENCE [LARGE SCALE GENOMIC DNA]</scope>
    <source>
        <strain evidence="20 21">HWN-4</strain>
    </source>
</reference>
<evidence type="ECO:0000256" key="7">
    <source>
        <dbReference type="ARBA" id="ARBA00022729"/>
    </source>
</evidence>
<keyword evidence="10 15" id="KW-0798">TonB box</keyword>
<feature type="domain" description="TonB-dependent receptor-like beta-barrel" evidence="18">
    <location>
        <begin position="277"/>
        <end position="731"/>
    </location>
</feature>
<evidence type="ECO:0000256" key="11">
    <source>
        <dbReference type="ARBA" id="ARBA00023136"/>
    </source>
</evidence>
<dbReference type="NCBIfam" id="TIGR01783">
    <property type="entry name" value="TonB-siderophor"/>
    <property type="match status" value="1"/>
</dbReference>
<proteinExistence type="inferred from homology"/>
<evidence type="ECO:0000256" key="1">
    <source>
        <dbReference type="ARBA" id="ARBA00004571"/>
    </source>
</evidence>
<dbReference type="CDD" id="cd01347">
    <property type="entry name" value="ligand_gated_channel"/>
    <property type="match status" value="1"/>
</dbReference>
<keyword evidence="6 14" id="KW-0812">Transmembrane</keyword>
<evidence type="ECO:0000256" key="6">
    <source>
        <dbReference type="ARBA" id="ARBA00022692"/>
    </source>
</evidence>
<keyword evidence="5" id="KW-0410">Iron transport</keyword>